<reference evidence="1" key="1">
    <citation type="submission" date="2022-04" db="EMBL/GenBank/DDBJ databases">
        <title>Genome of the entomopathogenic fungus Entomophthora muscae.</title>
        <authorList>
            <person name="Elya C."/>
            <person name="Lovett B.R."/>
            <person name="Lee E."/>
            <person name="Macias A.M."/>
            <person name="Hajek A.E."/>
            <person name="De Bivort B.L."/>
            <person name="Kasson M.T."/>
            <person name="De Fine Licht H.H."/>
            <person name="Stajich J.E."/>
        </authorList>
    </citation>
    <scope>NUCLEOTIDE SEQUENCE</scope>
    <source>
        <strain evidence="1">Berkeley</strain>
    </source>
</reference>
<evidence type="ECO:0000313" key="1">
    <source>
        <dbReference type="EMBL" id="KAJ9081199.1"/>
    </source>
</evidence>
<accession>A0ACC2U2N8</accession>
<dbReference type="EMBL" id="QTSX02001492">
    <property type="protein sequence ID" value="KAJ9081199.1"/>
    <property type="molecule type" value="Genomic_DNA"/>
</dbReference>
<evidence type="ECO:0000313" key="2">
    <source>
        <dbReference type="Proteomes" id="UP001165960"/>
    </source>
</evidence>
<name>A0ACC2U2N8_9FUNG</name>
<organism evidence="1 2">
    <name type="scientific">Entomophthora muscae</name>
    <dbReference type="NCBI Taxonomy" id="34485"/>
    <lineage>
        <taxon>Eukaryota</taxon>
        <taxon>Fungi</taxon>
        <taxon>Fungi incertae sedis</taxon>
        <taxon>Zoopagomycota</taxon>
        <taxon>Entomophthoromycotina</taxon>
        <taxon>Entomophthoromycetes</taxon>
        <taxon>Entomophthorales</taxon>
        <taxon>Entomophthoraceae</taxon>
        <taxon>Entomophthora</taxon>
    </lineage>
</organism>
<keyword evidence="2" id="KW-1185">Reference proteome</keyword>
<protein>
    <submittedName>
        <fullName evidence="1">Uncharacterized protein</fullName>
    </submittedName>
</protein>
<gene>
    <name evidence="1" type="ORF">DSO57_1017213</name>
</gene>
<sequence>MTPPPTLRPDRRQEITIAAEATFTQLFGGPYIALAGLVPNSGPGSLSAPILIWALPSGPAVPLPASDSVPATTWYPDINTVVGREWLRAGGVSGSQPRAADWLASGNWWAEDWVGRAHQRIELT</sequence>
<comment type="caution">
    <text evidence="1">The sequence shown here is derived from an EMBL/GenBank/DDBJ whole genome shotgun (WGS) entry which is preliminary data.</text>
</comment>
<dbReference type="Proteomes" id="UP001165960">
    <property type="component" value="Unassembled WGS sequence"/>
</dbReference>
<proteinExistence type="predicted"/>